<dbReference type="SUPFAM" id="SSF53613">
    <property type="entry name" value="Ribokinase-like"/>
    <property type="match status" value="1"/>
</dbReference>
<dbReference type="STRING" id="1231657.A0A1Y1YZJ7"/>
<evidence type="ECO:0000256" key="2">
    <source>
        <dbReference type="ARBA" id="ARBA00022777"/>
    </source>
</evidence>
<dbReference type="OrthoDB" id="204058at2759"/>
<dbReference type="Gene3D" id="3.40.1190.20">
    <property type="match status" value="1"/>
</dbReference>
<dbReference type="PROSITE" id="PS00584">
    <property type="entry name" value="PFKB_KINASES_2"/>
    <property type="match status" value="1"/>
</dbReference>
<keyword evidence="2 4" id="KW-0418">Kinase</keyword>
<gene>
    <name evidence="4" type="ORF">BCR34DRAFT_492331</name>
</gene>
<name>A0A1Y1YZJ7_9PLEO</name>
<dbReference type="GO" id="GO:0016301">
    <property type="term" value="F:kinase activity"/>
    <property type="evidence" value="ECO:0007669"/>
    <property type="project" value="UniProtKB-KW"/>
</dbReference>
<proteinExistence type="predicted"/>
<dbReference type="InterPro" id="IPR029056">
    <property type="entry name" value="Ribokinase-like"/>
</dbReference>
<evidence type="ECO:0000313" key="4">
    <source>
        <dbReference type="EMBL" id="ORY03468.1"/>
    </source>
</evidence>
<keyword evidence="5" id="KW-1185">Reference proteome</keyword>
<dbReference type="InterPro" id="IPR052562">
    <property type="entry name" value="Ketohexokinase-related"/>
</dbReference>
<keyword evidence="1" id="KW-0808">Transferase</keyword>
<accession>A0A1Y1YZJ7</accession>
<dbReference type="InterPro" id="IPR011611">
    <property type="entry name" value="PfkB_dom"/>
</dbReference>
<dbReference type="PANTHER" id="PTHR42774:SF3">
    <property type="entry name" value="KETOHEXOKINASE"/>
    <property type="match status" value="1"/>
</dbReference>
<evidence type="ECO:0000256" key="1">
    <source>
        <dbReference type="ARBA" id="ARBA00022679"/>
    </source>
</evidence>
<feature type="domain" description="Carbohydrate kinase PfkB" evidence="3">
    <location>
        <begin position="1"/>
        <end position="304"/>
    </location>
</feature>
<dbReference type="AlphaFoldDB" id="A0A1Y1YZJ7"/>
<evidence type="ECO:0000259" key="3">
    <source>
        <dbReference type="Pfam" id="PF00294"/>
    </source>
</evidence>
<organism evidence="4 5">
    <name type="scientific">Clohesyomyces aquaticus</name>
    <dbReference type="NCBI Taxonomy" id="1231657"/>
    <lineage>
        <taxon>Eukaryota</taxon>
        <taxon>Fungi</taxon>
        <taxon>Dikarya</taxon>
        <taxon>Ascomycota</taxon>
        <taxon>Pezizomycotina</taxon>
        <taxon>Dothideomycetes</taxon>
        <taxon>Pleosporomycetidae</taxon>
        <taxon>Pleosporales</taxon>
        <taxon>Lindgomycetaceae</taxon>
        <taxon>Clohesyomyces</taxon>
    </lineage>
</organism>
<protein>
    <submittedName>
        <fullName evidence="4">PfkB family kinase</fullName>
    </submittedName>
</protein>
<dbReference type="PANTHER" id="PTHR42774">
    <property type="entry name" value="PHOSPHOTRANSFERASE SYSTEM TRANSPORT PROTEIN"/>
    <property type="match status" value="1"/>
</dbReference>
<reference evidence="4 5" key="1">
    <citation type="submission" date="2016-07" db="EMBL/GenBank/DDBJ databases">
        <title>Pervasive Adenine N6-methylation of Active Genes in Fungi.</title>
        <authorList>
            <consortium name="DOE Joint Genome Institute"/>
            <person name="Mondo S.J."/>
            <person name="Dannebaum R.O."/>
            <person name="Kuo R.C."/>
            <person name="Labutti K."/>
            <person name="Haridas S."/>
            <person name="Kuo A."/>
            <person name="Salamov A."/>
            <person name="Ahrendt S.R."/>
            <person name="Lipzen A."/>
            <person name="Sullivan W."/>
            <person name="Andreopoulos W.B."/>
            <person name="Clum A."/>
            <person name="Lindquist E."/>
            <person name="Daum C."/>
            <person name="Ramamoorthy G.K."/>
            <person name="Gryganskyi A."/>
            <person name="Culley D."/>
            <person name="Magnuson J.K."/>
            <person name="James T.Y."/>
            <person name="O'Malley M.A."/>
            <person name="Stajich J.E."/>
            <person name="Spatafora J.W."/>
            <person name="Visel A."/>
            <person name="Grigoriev I.V."/>
        </authorList>
    </citation>
    <scope>NUCLEOTIDE SEQUENCE [LARGE SCALE GENOMIC DNA]</scope>
    <source>
        <strain evidence="4 5">CBS 115471</strain>
    </source>
</reference>
<dbReference type="Pfam" id="PF00294">
    <property type="entry name" value="PfkB"/>
    <property type="match status" value="1"/>
</dbReference>
<dbReference type="EMBL" id="MCFA01000146">
    <property type="protein sequence ID" value="ORY03468.1"/>
    <property type="molecule type" value="Genomic_DNA"/>
</dbReference>
<sequence length="315" mass="34931">MPRIVAVGACYIDTILTVPHYPGEDDKLRASKIAHRRGGNCPNTLEVLRDLARCHPNAFPNMEQLELRLLAVLPAEGSPATEFIRESLCERLLYPLCIFREQVQEAASSYIIKSQGTGSRTIVNYNGLPEMTVDEFIQKSRQIRTLANAVSTWYHFEGRIPEVTIRCIQFLRSDFPQYKISVEVEKPGREGLTALAAAADLIFYSRSWAENQGYHSGKECLEAQLSKTRDDAMLCCTWGAGGASAVLKSPHSTQAWASVFSTIGAGDTFIAGMLYALTINDFMSFQQKLEFANELAGRKVVQEGFAGLADQLHLT</sequence>
<dbReference type="Proteomes" id="UP000193144">
    <property type="component" value="Unassembled WGS sequence"/>
</dbReference>
<dbReference type="InterPro" id="IPR002173">
    <property type="entry name" value="Carboh/pur_kinase_PfkB_CS"/>
</dbReference>
<evidence type="ECO:0000313" key="5">
    <source>
        <dbReference type="Proteomes" id="UP000193144"/>
    </source>
</evidence>
<comment type="caution">
    <text evidence="4">The sequence shown here is derived from an EMBL/GenBank/DDBJ whole genome shotgun (WGS) entry which is preliminary data.</text>
</comment>